<evidence type="ECO:0000259" key="1">
    <source>
        <dbReference type="Pfam" id="PF09830"/>
    </source>
</evidence>
<accession>A0ABY0GD85</accession>
<dbReference type="InterPro" id="IPR036265">
    <property type="entry name" value="HIT-like_sf"/>
</dbReference>
<gene>
    <name evidence="3" type="ORF">AA0119_g4690</name>
</gene>
<dbReference type="InterPro" id="IPR043171">
    <property type="entry name" value="Ap4A_phos1/2-like"/>
</dbReference>
<feature type="domain" description="Ap4A phosphorylase 1/2 N-terminal" evidence="2">
    <location>
        <begin position="23"/>
        <end position="189"/>
    </location>
</feature>
<dbReference type="Pfam" id="PF19327">
    <property type="entry name" value="Ap4A_phos_N"/>
    <property type="match status" value="1"/>
</dbReference>
<dbReference type="EMBL" id="PDXF01000013">
    <property type="protein sequence ID" value="RYO03371.1"/>
    <property type="molecule type" value="Genomic_DNA"/>
</dbReference>
<dbReference type="PANTHER" id="PTHR38420">
    <property type="entry name" value="AP-4-A PHOSPHORYLASE II"/>
    <property type="match status" value="1"/>
</dbReference>
<dbReference type="Gene3D" id="3.30.428.70">
    <property type="match status" value="1"/>
</dbReference>
<organism evidence="3 4">
    <name type="scientific">Alternaria tenuissima</name>
    <dbReference type="NCBI Taxonomy" id="119927"/>
    <lineage>
        <taxon>Eukaryota</taxon>
        <taxon>Fungi</taxon>
        <taxon>Dikarya</taxon>
        <taxon>Ascomycota</taxon>
        <taxon>Pezizomycotina</taxon>
        <taxon>Dothideomycetes</taxon>
        <taxon>Pleosporomycetidae</taxon>
        <taxon>Pleosporales</taxon>
        <taxon>Pleosporineae</taxon>
        <taxon>Pleosporaceae</taxon>
        <taxon>Alternaria</taxon>
        <taxon>Alternaria sect. Alternaria</taxon>
        <taxon>Alternaria alternata complex</taxon>
    </lineage>
</organism>
<dbReference type="Proteomes" id="UP000293195">
    <property type="component" value="Unassembled WGS sequence"/>
</dbReference>
<sequence>MLQPSTPPSAGTPTPMKMLLGLPEALSSITKRKFEAAKASSDLLFSPTELAIIRTSAGIPFQLRYCPSLAKKPLPKLQHATPKQKIDPFENPPPALHLADIPAADPTHFLVLNKFPIISEHFILATKPNKKQTHALELDDLEATYAVLKAWQTDSGDSEKRLLAFFNSGDHSGASQPHRHLQFLPVEGMRDSDKASDWSLLIDLIFSSPVAKATGRRLCQMRTVQQLIFCLQGHLKFLQHPSLPFTHFAYPFDSEPTGAQLFEIYNHLYDAAKAAVDTFISSNPNDFALNPTDDGDLPISYNLAMTTSGMVILPRRAEGTMLRRDDGSEIGFAALNGTTLGGTMMVKHQDEWDMLRQKPGLLDHILSGIGFPKTSPSKVGAPNI</sequence>
<evidence type="ECO:0000259" key="2">
    <source>
        <dbReference type="Pfam" id="PF19327"/>
    </source>
</evidence>
<dbReference type="InterPro" id="IPR019200">
    <property type="entry name" value="ATP_adenylylTrfase_C"/>
</dbReference>
<evidence type="ECO:0008006" key="5">
    <source>
        <dbReference type="Google" id="ProtNLM"/>
    </source>
</evidence>
<evidence type="ECO:0000313" key="3">
    <source>
        <dbReference type="EMBL" id="RYO03371.1"/>
    </source>
</evidence>
<dbReference type="SUPFAM" id="SSF54197">
    <property type="entry name" value="HIT-like"/>
    <property type="match status" value="1"/>
</dbReference>
<proteinExistence type="predicted"/>
<dbReference type="Pfam" id="PF09830">
    <property type="entry name" value="ATP_transf"/>
    <property type="match status" value="1"/>
</dbReference>
<feature type="domain" description="ATP adenylyltransferase C-terminal" evidence="1">
    <location>
        <begin position="241"/>
        <end position="372"/>
    </location>
</feature>
<evidence type="ECO:0000313" key="4">
    <source>
        <dbReference type="Proteomes" id="UP000293195"/>
    </source>
</evidence>
<protein>
    <recommendedName>
        <fullName evidence="5">HIT domain-containing protein</fullName>
    </recommendedName>
</protein>
<dbReference type="InterPro" id="IPR045759">
    <property type="entry name" value="Ap4A_phos1/2_N"/>
</dbReference>
<dbReference type="InterPro" id="IPR009163">
    <property type="entry name" value="Ap4A_phos1/2"/>
</dbReference>
<keyword evidence="4" id="KW-1185">Reference proteome</keyword>
<comment type="caution">
    <text evidence="3">The sequence shown here is derived from an EMBL/GenBank/DDBJ whole genome shotgun (WGS) entry which is preliminary data.</text>
</comment>
<dbReference type="PANTHER" id="PTHR38420:SF3">
    <property type="entry name" value="5',5'''-P-1,P-4-TETRAPHOSPHATE PHOSPHORYLASE 2"/>
    <property type="match status" value="1"/>
</dbReference>
<reference evidence="4" key="1">
    <citation type="journal article" date="2019" name="bioRxiv">
        <title>Genomics, evolutionary history and diagnostics of the Alternaria alternata species group including apple and Asian pear pathotypes.</title>
        <authorList>
            <person name="Armitage A.D."/>
            <person name="Cockerton H.M."/>
            <person name="Sreenivasaprasad S."/>
            <person name="Woodhall J.W."/>
            <person name="Lane C.R."/>
            <person name="Harrison R.J."/>
            <person name="Clarkson J.P."/>
        </authorList>
    </citation>
    <scope>NUCLEOTIDE SEQUENCE [LARGE SCALE GENOMIC DNA]</scope>
    <source>
        <strain evidence="4">FERA 635</strain>
    </source>
</reference>
<name>A0ABY0GD85_9PLEO</name>